<dbReference type="SUPFAM" id="SSF48264">
    <property type="entry name" value="Cytochrome P450"/>
    <property type="match status" value="1"/>
</dbReference>
<comment type="caution">
    <text evidence="7">The sequence shown here is derived from an EMBL/GenBank/DDBJ whole genome shotgun (WGS) entry which is preliminary data.</text>
</comment>
<evidence type="ECO:0000256" key="4">
    <source>
        <dbReference type="ARBA" id="ARBA00023004"/>
    </source>
</evidence>
<dbReference type="GO" id="GO:0005506">
    <property type="term" value="F:iron ion binding"/>
    <property type="evidence" value="ECO:0007669"/>
    <property type="project" value="InterPro"/>
</dbReference>
<comment type="cofactor">
    <cofactor evidence="5">
        <name>heme</name>
        <dbReference type="ChEBI" id="CHEBI:30413"/>
    </cofactor>
</comment>
<dbReference type="PRINTS" id="PR00385">
    <property type="entry name" value="P450"/>
</dbReference>
<keyword evidence="4 5" id="KW-0408">Iron</keyword>
<feature type="binding site" description="axial binding residue" evidence="5">
    <location>
        <position position="513"/>
    </location>
    <ligand>
        <name>heme</name>
        <dbReference type="ChEBI" id="CHEBI:30413"/>
    </ligand>
    <ligandPart>
        <name>Fe</name>
        <dbReference type="ChEBI" id="CHEBI:18248"/>
    </ligandPart>
</feature>
<dbReference type="InterPro" id="IPR001128">
    <property type="entry name" value="Cyt_P450"/>
</dbReference>
<dbReference type="OrthoDB" id="1470350at2759"/>
<dbReference type="Proteomes" id="UP000886520">
    <property type="component" value="Chromosome 8"/>
</dbReference>
<keyword evidence="6" id="KW-0472">Membrane</keyword>
<dbReference type="PANTHER" id="PTHR24296">
    <property type="entry name" value="CYTOCHROME P450"/>
    <property type="match status" value="1"/>
</dbReference>
<proteinExistence type="inferred from homology"/>
<name>A0A9D4V036_ADICA</name>
<keyword evidence="2 5" id="KW-0479">Metal-binding</keyword>
<dbReference type="GO" id="GO:0020037">
    <property type="term" value="F:heme binding"/>
    <property type="evidence" value="ECO:0007669"/>
    <property type="project" value="InterPro"/>
</dbReference>
<dbReference type="EMBL" id="JABFUD020000008">
    <property type="protein sequence ID" value="KAI5077016.1"/>
    <property type="molecule type" value="Genomic_DNA"/>
</dbReference>
<organism evidence="7 8">
    <name type="scientific">Adiantum capillus-veneris</name>
    <name type="common">Maidenhair fern</name>
    <dbReference type="NCBI Taxonomy" id="13818"/>
    <lineage>
        <taxon>Eukaryota</taxon>
        <taxon>Viridiplantae</taxon>
        <taxon>Streptophyta</taxon>
        <taxon>Embryophyta</taxon>
        <taxon>Tracheophyta</taxon>
        <taxon>Polypodiopsida</taxon>
        <taxon>Polypodiidae</taxon>
        <taxon>Polypodiales</taxon>
        <taxon>Pteridineae</taxon>
        <taxon>Pteridaceae</taxon>
        <taxon>Vittarioideae</taxon>
        <taxon>Adiantum</taxon>
    </lineage>
</organism>
<keyword evidence="6" id="KW-0812">Transmembrane</keyword>
<evidence type="ECO:0000256" key="3">
    <source>
        <dbReference type="ARBA" id="ARBA00023002"/>
    </source>
</evidence>
<evidence type="ECO:0008006" key="9">
    <source>
        <dbReference type="Google" id="ProtNLM"/>
    </source>
</evidence>
<keyword evidence="6" id="KW-1133">Transmembrane helix</keyword>
<accession>A0A9D4V036</accession>
<keyword evidence="5" id="KW-0349">Heme</keyword>
<evidence type="ECO:0000313" key="7">
    <source>
        <dbReference type="EMBL" id="KAI5077016.1"/>
    </source>
</evidence>
<evidence type="ECO:0000256" key="2">
    <source>
        <dbReference type="ARBA" id="ARBA00022723"/>
    </source>
</evidence>
<protein>
    <recommendedName>
        <fullName evidence="9">Cytochrome P450</fullName>
    </recommendedName>
</protein>
<comment type="similarity">
    <text evidence="1">Belongs to the cytochrome P450 family.</text>
</comment>
<reference evidence="7" key="1">
    <citation type="submission" date="2021-01" db="EMBL/GenBank/DDBJ databases">
        <title>Adiantum capillus-veneris genome.</title>
        <authorList>
            <person name="Fang Y."/>
            <person name="Liao Q."/>
        </authorList>
    </citation>
    <scope>NUCLEOTIDE SEQUENCE</scope>
    <source>
        <strain evidence="7">H3</strain>
        <tissue evidence="7">Leaf</tissue>
    </source>
</reference>
<sequence>MEALWVVGVISAILVPFLYLVWKHHPSYGANPGAPAFPLVGSLPLVIRNKHRFYEWTCELFDRSPSLTRRVTLGRTIFLSTADPQVVHHILKSHFVDYPKGRRFYPFFADLLGNGIFNCDGALWRLQRKVASHVFTTNSLRDFVLAIADAEISGRLLPALDSVYCSSTDFLDLQALLMHYTFDTICQLTFGSDPACLDSSKVEETNRNGNTARMSVTGEDDIADEDSHASHDVSLPTSYAKVPHHLIQGFVQAFQVAVQITAERFLVPGFVWRLKRSLKIGSEKRLSEALEVVNRFTSFVIEQSKKDLANGKDRKDLLARFIRLSKDEEEVPVDIADKNEHEGLSISDALLKDILLSFILAGWETVASGITFALWLLSIHPRVEREVLNEIDRILGDRKFNHVLEGSKMETFTYNDVRKMHYLQAVLSESMRLYPPVPSDCKYAARDDTLPDGTQVLEGYQVSYNVFAMGRAARVWGKDCLEFRPERWLDENGEFVPASPFKYPVFQAGPRICLGKDFAFIQMKLVVASLVRNFEFVVQPGFKPKLSYGVSMIMVDGLPVTIKKRLSSFC</sequence>
<dbReference type="PRINTS" id="PR00463">
    <property type="entry name" value="EP450I"/>
</dbReference>
<dbReference type="CDD" id="cd11064">
    <property type="entry name" value="CYP86A"/>
    <property type="match status" value="1"/>
</dbReference>
<dbReference type="Gene3D" id="1.10.630.10">
    <property type="entry name" value="Cytochrome P450"/>
    <property type="match status" value="1"/>
</dbReference>
<evidence type="ECO:0000256" key="1">
    <source>
        <dbReference type="ARBA" id="ARBA00010617"/>
    </source>
</evidence>
<keyword evidence="8" id="KW-1185">Reference proteome</keyword>
<dbReference type="InterPro" id="IPR002401">
    <property type="entry name" value="Cyt_P450_E_grp-I"/>
</dbReference>
<evidence type="ECO:0000256" key="5">
    <source>
        <dbReference type="PIRSR" id="PIRSR602401-1"/>
    </source>
</evidence>
<dbReference type="GO" id="GO:0016705">
    <property type="term" value="F:oxidoreductase activity, acting on paired donors, with incorporation or reduction of molecular oxygen"/>
    <property type="evidence" value="ECO:0007669"/>
    <property type="project" value="InterPro"/>
</dbReference>
<gene>
    <name evidence="7" type="ORF">GOP47_0009081</name>
</gene>
<dbReference type="AlphaFoldDB" id="A0A9D4V036"/>
<evidence type="ECO:0000313" key="8">
    <source>
        <dbReference type="Proteomes" id="UP000886520"/>
    </source>
</evidence>
<keyword evidence="3" id="KW-0560">Oxidoreductase</keyword>
<evidence type="ECO:0000256" key="6">
    <source>
        <dbReference type="SAM" id="Phobius"/>
    </source>
</evidence>
<dbReference type="InterPro" id="IPR036396">
    <property type="entry name" value="Cyt_P450_sf"/>
</dbReference>
<dbReference type="Pfam" id="PF00067">
    <property type="entry name" value="p450"/>
    <property type="match status" value="1"/>
</dbReference>
<feature type="transmembrane region" description="Helical" evidence="6">
    <location>
        <begin position="6"/>
        <end position="22"/>
    </location>
</feature>
<dbReference type="GO" id="GO:0004497">
    <property type="term" value="F:monooxygenase activity"/>
    <property type="evidence" value="ECO:0007669"/>
    <property type="project" value="InterPro"/>
</dbReference>